<comment type="similarity">
    <text evidence="2">Belongs to the UPL family. K-HECT subfamily.</text>
</comment>
<keyword evidence="1 2" id="KW-0808">Transferase</keyword>
<comment type="catalytic activity">
    <reaction evidence="2">
        <text>S-ubiquitinyl-[E2 ubiquitin-conjugating enzyme]-L-cysteine + [acceptor protein]-L-lysine = [E2 ubiquitin-conjugating enzyme]-L-cysteine + N(6)-ubiquitinyl-[acceptor protein]-L-lysine.</text>
        <dbReference type="EC" id="2.3.2.26"/>
    </reaction>
</comment>
<organism evidence="4 5">
    <name type="scientific">Mya arenaria</name>
    <name type="common">Soft-shell clam</name>
    <dbReference type="NCBI Taxonomy" id="6604"/>
    <lineage>
        <taxon>Eukaryota</taxon>
        <taxon>Metazoa</taxon>
        <taxon>Spiralia</taxon>
        <taxon>Lophotrochozoa</taxon>
        <taxon>Mollusca</taxon>
        <taxon>Bivalvia</taxon>
        <taxon>Autobranchia</taxon>
        <taxon>Heteroconchia</taxon>
        <taxon>Euheterodonta</taxon>
        <taxon>Imparidentia</taxon>
        <taxon>Neoheterodontei</taxon>
        <taxon>Myida</taxon>
        <taxon>Myoidea</taxon>
        <taxon>Myidae</taxon>
        <taxon>Mya</taxon>
    </lineage>
</organism>
<evidence type="ECO:0000313" key="4">
    <source>
        <dbReference type="EMBL" id="WAR20339.1"/>
    </source>
</evidence>
<gene>
    <name evidence="4" type="ORF">MAR_002177</name>
</gene>
<feature type="signal peptide" evidence="3">
    <location>
        <begin position="1"/>
        <end position="18"/>
    </location>
</feature>
<evidence type="ECO:0000256" key="3">
    <source>
        <dbReference type="SAM" id="SignalP"/>
    </source>
</evidence>
<dbReference type="InterPro" id="IPR045322">
    <property type="entry name" value="HECTD1/TRIP12-like"/>
</dbReference>
<feature type="non-terminal residue" evidence="4">
    <location>
        <position position="1"/>
    </location>
</feature>
<dbReference type="EMBL" id="CP111022">
    <property type="protein sequence ID" value="WAR20339.1"/>
    <property type="molecule type" value="Genomic_DNA"/>
</dbReference>
<name>A0ABY7FG06_MYAAR</name>
<dbReference type="PANTHER" id="PTHR45670">
    <property type="entry name" value="E3 UBIQUITIN-PROTEIN LIGASE TRIP12"/>
    <property type="match status" value="1"/>
</dbReference>
<keyword evidence="2" id="KW-0833">Ubl conjugation pathway</keyword>
<sequence>FPTTYILLAITYYLDVSAECTRRIVAVEGAVKALCNCLVLVDMESWTSKDLAEQCIKVHKDTLHSCMSVVTRLCGKVEPKDSSQQECVSSVSALLDHEDHFVSEDHFLSDGSLGCFASLADRFTRRGEDTAPLAAHSLINVLLQRLCQAGEPACCPHCRGSPSINHDLLRSDLPHAIECGLKDDERLFGKVLSLARPEMEEETGMGPEKEDSGSTEIVQGCPYHWRDWSLVQGRDCLYLWSDAAALELSSGSNGWFRFILDSKLATMYSSGSPEGWLVSCQMFRNGV</sequence>
<feature type="chain" id="PRO_5046369086" description="E3 ubiquitin-protein ligase" evidence="3">
    <location>
        <begin position="19"/>
        <end position="287"/>
    </location>
</feature>
<dbReference type="Proteomes" id="UP001164746">
    <property type="component" value="Chromosome 11"/>
</dbReference>
<evidence type="ECO:0000256" key="1">
    <source>
        <dbReference type="ARBA" id="ARBA00022679"/>
    </source>
</evidence>
<proteinExistence type="inferred from homology"/>
<accession>A0ABY7FG06</accession>
<evidence type="ECO:0000256" key="2">
    <source>
        <dbReference type="RuleBase" id="RU369009"/>
    </source>
</evidence>
<dbReference type="EC" id="2.3.2.26" evidence="2"/>
<reference evidence="4" key="1">
    <citation type="submission" date="2022-11" db="EMBL/GenBank/DDBJ databases">
        <title>Centuries of genome instability and evolution in soft-shell clam transmissible cancer (bioRxiv).</title>
        <authorList>
            <person name="Hart S.F.M."/>
            <person name="Yonemitsu M.A."/>
            <person name="Giersch R.M."/>
            <person name="Beal B.F."/>
            <person name="Arriagada G."/>
            <person name="Davis B.W."/>
            <person name="Ostrander E.A."/>
            <person name="Goff S.P."/>
            <person name="Metzger M.J."/>
        </authorList>
    </citation>
    <scope>NUCLEOTIDE SEQUENCE</scope>
    <source>
        <strain evidence="4">MELC-2E11</strain>
        <tissue evidence="4">Siphon/mantle</tissue>
    </source>
</reference>
<keyword evidence="5" id="KW-1185">Reference proteome</keyword>
<keyword evidence="3" id="KW-0732">Signal</keyword>
<evidence type="ECO:0000313" key="5">
    <source>
        <dbReference type="Proteomes" id="UP001164746"/>
    </source>
</evidence>
<comment type="function">
    <text evidence="2">E3 ubiquitin-protein ligase which accepts ubiquitin from an E2 ubiquitin-conjugating enzyme in the form of a thioester and then directly transfers the ubiquitin to targeted substrates.</text>
</comment>
<comment type="pathway">
    <text evidence="2">Protein modification; protein ubiquitination.</text>
</comment>
<protein>
    <recommendedName>
        <fullName evidence="2">E3 ubiquitin-protein ligase</fullName>
        <ecNumber evidence="2">2.3.2.26</ecNumber>
    </recommendedName>
</protein>
<dbReference type="PANTHER" id="PTHR45670:SF1">
    <property type="entry name" value="E3 UBIQUITIN-PROTEIN LIGASE HECTD1"/>
    <property type="match status" value="1"/>
</dbReference>